<keyword evidence="3" id="KW-1185">Reference proteome</keyword>
<organism evidence="2 3">
    <name type="scientific">Geodia barretti</name>
    <name type="common">Barrett's horny sponge</name>
    <dbReference type="NCBI Taxonomy" id="519541"/>
    <lineage>
        <taxon>Eukaryota</taxon>
        <taxon>Metazoa</taxon>
        <taxon>Porifera</taxon>
        <taxon>Demospongiae</taxon>
        <taxon>Heteroscleromorpha</taxon>
        <taxon>Tetractinellida</taxon>
        <taxon>Astrophorina</taxon>
        <taxon>Geodiidae</taxon>
        <taxon>Geodia</taxon>
    </lineage>
</organism>
<proteinExistence type="predicted"/>
<reference evidence="2" key="1">
    <citation type="submission" date="2023-03" db="EMBL/GenBank/DDBJ databases">
        <authorList>
            <person name="Steffen K."/>
            <person name="Cardenas P."/>
        </authorList>
    </citation>
    <scope>NUCLEOTIDE SEQUENCE</scope>
</reference>
<comment type="caution">
    <text evidence="2">The sequence shown here is derived from an EMBL/GenBank/DDBJ whole genome shotgun (WGS) entry which is preliminary data.</text>
</comment>
<feature type="region of interest" description="Disordered" evidence="1">
    <location>
        <begin position="31"/>
        <end position="77"/>
    </location>
</feature>
<evidence type="ECO:0000256" key="1">
    <source>
        <dbReference type="SAM" id="MobiDB-lite"/>
    </source>
</evidence>
<dbReference type="EMBL" id="CASHTH010004453">
    <property type="protein sequence ID" value="CAI8057483.1"/>
    <property type="molecule type" value="Genomic_DNA"/>
</dbReference>
<protein>
    <submittedName>
        <fullName evidence="2">Uncharacterized protein</fullName>
    </submittedName>
</protein>
<dbReference type="Proteomes" id="UP001174909">
    <property type="component" value="Unassembled WGS sequence"/>
</dbReference>
<name>A0AA35U0N1_GEOBA</name>
<evidence type="ECO:0000313" key="3">
    <source>
        <dbReference type="Proteomes" id="UP001174909"/>
    </source>
</evidence>
<dbReference type="AlphaFoldDB" id="A0AA35U0N1"/>
<sequence>MAPPTAPPMLVGPRLLIRWASSLLYHPQMPPLRANQPYAPTGPPTSPSTPGLLPSNATRALLRSASPCAPYGQPPPP</sequence>
<gene>
    <name evidence="2" type="ORF">GBAR_LOCUS31339</name>
</gene>
<evidence type="ECO:0000313" key="2">
    <source>
        <dbReference type="EMBL" id="CAI8057483.1"/>
    </source>
</evidence>
<accession>A0AA35U0N1</accession>